<accession>Q6ZT45</accession>
<dbReference type="ChiTaRS" id="YJEFN3">
    <property type="organism name" value="human"/>
</dbReference>
<evidence type="ECO:0000313" key="3">
    <source>
        <dbReference type="EMBL" id="BAC86749.1"/>
    </source>
</evidence>
<sequence length="136" mass="13896">MSATQAENKQTALRATGSGWMHVFPAPTWQSLRPGLCISSGETEAPRGPTPHPEQLTSCPILLPPGPSPIPSPTPGLSFLSRQGGIWTVPVPLLCPLPPGVPVARSLPEAEDGAGRVWPGAERGSGAGLCPAPAGV</sequence>
<proteinExistence type="evidence at transcript level"/>
<dbReference type="DisGeNET" id="374887"/>
<feature type="compositionally biased region" description="Pro residues" evidence="1">
    <location>
        <begin position="62"/>
        <end position="74"/>
    </location>
</feature>
<reference evidence="4" key="4">
    <citation type="submission" date="2005-07" db="EMBL/GenBank/DDBJ databases">
        <authorList>
            <person name="Mural R.J."/>
            <person name="Istrail S."/>
            <person name="Sutton G."/>
            <person name="Florea L."/>
            <person name="Halpern A.L."/>
            <person name="Mobarry C.M."/>
            <person name="Lippert R."/>
            <person name="Walenz B."/>
            <person name="Shatkay H."/>
            <person name="Dew I."/>
            <person name="Miller J.R."/>
            <person name="Flanigan M.J."/>
            <person name="Edwards N.J."/>
            <person name="Bolanos R."/>
            <person name="Fasulo D."/>
            <person name="Halldorsson B.V."/>
            <person name="Hannenhalli S."/>
            <person name="Turner R."/>
            <person name="Yooseph S."/>
            <person name="Lu F."/>
            <person name="Nusskern D.R."/>
            <person name="Shue B.C."/>
            <person name="Zheng X.H."/>
            <person name="Zhong F."/>
            <person name="Delcher A.L."/>
            <person name="Huson D.H."/>
            <person name="Kravitz S.A."/>
            <person name="Mouchard L."/>
            <person name="Reinert K."/>
            <person name="Remington K.A."/>
            <person name="Clark A.G."/>
            <person name="Waterman M.S."/>
            <person name="Eichler E.E."/>
            <person name="Adams M.D."/>
            <person name="Hunkapiller M.W."/>
            <person name="Myers E.W."/>
            <person name="Venter J.C."/>
        </authorList>
    </citation>
    <scope>NUCLEOTIDE SEQUENCE</scope>
</reference>
<dbReference type="KEGG" id="hsa:374887"/>
<dbReference type="EMBL" id="BC093948">
    <property type="protein sequence ID" value="AAH93948.1"/>
    <property type="molecule type" value="mRNA"/>
</dbReference>
<dbReference type="EMBL" id="AK126916">
    <property type="protein sequence ID" value="BAC86749.1"/>
    <property type="molecule type" value="mRNA"/>
</dbReference>
<dbReference type="EMBL" id="BC112285">
    <property type="protein sequence ID" value="AAI12286.1"/>
    <property type="molecule type" value="mRNA"/>
</dbReference>
<name>Q6ZT45_HUMAN</name>
<evidence type="ECO:0000313" key="2">
    <source>
        <dbReference type="EMBL" id="AAH93948.1"/>
    </source>
</evidence>
<reference evidence="2" key="3">
    <citation type="journal article" date="2004" name="Genome Res.">
        <title>The status, quality, and expansion of the NIH full-length cDNA project: the Mammalian Gene Collection (MGC).</title>
        <authorList>
            <consortium name="The MGC Project Team"/>
            <person name="Gerhard D.S."/>
            <person name="Wagner L."/>
            <person name="Feingold E.A."/>
            <person name="Shenmen C.M."/>
            <person name="Grouse L.H."/>
            <person name="Schuler G."/>
            <person name="Klein S.L."/>
            <person name="Old S."/>
            <person name="Rasooly R."/>
            <person name="Good P."/>
            <person name="Guyer M."/>
            <person name="Peck A.M."/>
            <person name="Derge J.G."/>
            <person name="Lipman D."/>
            <person name="Collins F.S."/>
            <person name="Jang W."/>
            <person name="Sherry S."/>
            <person name="Feolo M."/>
            <person name="Misquitta L."/>
            <person name="Lee E."/>
            <person name="Rotmistrovsky K."/>
            <person name="Greenhut S.F."/>
            <person name="Schaefer C.F."/>
            <person name="Buetow K."/>
            <person name="Bonner T.I."/>
            <person name="Haussler D."/>
            <person name="Kent J."/>
            <person name="Kiekhaus M."/>
            <person name="Furey T."/>
            <person name="Brent M."/>
            <person name="Prange C."/>
            <person name="Schreiber K."/>
            <person name="Shapiro N."/>
            <person name="Bhat N.K."/>
            <person name="Hopkins R.F."/>
            <person name="Hsie F."/>
            <person name="Driscoll T."/>
            <person name="Soares M.B."/>
            <person name="Casavant T.L."/>
            <person name="Scheetz T.E."/>
            <person name="Brown-stein M.J."/>
            <person name="Usdin T.B."/>
            <person name="Toshiyuki S."/>
            <person name="Carninci P."/>
            <person name="Piao Y."/>
            <person name="Dudekula D.B."/>
            <person name="Ko M.S."/>
            <person name="Kawakami K."/>
            <person name="Suzuki Y."/>
            <person name="Sugano S."/>
            <person name="Gruber C.E."/>
            <person name="Smith M.R."/>
            <person name="Simmons B."/>
            <person name="Moore T."/>
            <person name="Waterman R."/>
            <person name="Johnson S.L."/>
            <person name="Ruan Y."/>
            <person name="Wei C.L."/>
            <person name="Mathavan S."/>
            <person name="Gunaratne P.H."/>
            <person name="Wu J."/>
            <person name="Garcia A.M."/>
            <person name="Hulyk S.W."/>
            <person name="Fuh E."/>
            <person name="Yuan Y."/>
            <person name="Sneed A."/>
            <person name="Kowis C."/>
            <person name="Hodgson A."/>
            <person name="Muzny D.M."/>
            <person name="McPherson J."/>
            <person name="Gibbs R.A."/>
            <person name="Fahey J."/>
            <person name="Helton E."/>
            <person name="Ketteman M."/>
            <person name="Madan A."/>
            <person name="Rodrigues S."/>
            <person name="Sanchez A."/>
            <person name="Whiting M."/>
            <person name="Madari A."/>
            <person name="Young A.C."/>
            <person name="Wetherby K.D."/>
            <person name="Granite S.J."/>
            <person name="Kwong P.N."/>
            <person name="Brinkley C.P."/>
            <person name="Pearson R.L."/>
            <person name="Bouffard G.G."/>
            <person name="Blakesly R.W."/>
            <person name="Green E.D."/>
            <person name="Dickson M.C."/>
            <person name="Rodriguez A.C."/>
            <person name="Grimwood J."/>
            <person name="Schmutz J."/>
            <person name="Myers R.M."/>
            <person name="Butterfield Y.S."/>
            <person name="Griffith M."/>
            <person name="Griffith O.L."/>
            <person name="Krzywinski M.I."/>
            <person name="Liao N."/>
            <person name="Morin R."/>
            <person name="Morrin R."/>
            <person name="Palmquist D."/>
            <person name="Petrescu A.S."/>
            <person name="Skalska U."/>
            <person name="Smailus D.E."/>
            <person name="Stott J.M."/>
            <person name="Schnerch A."/>
            <person name="Schein J.E."/>
            <person name="Jones S.J."/>
            <person name="Holt R.A."/>
            <person name="Baross A."/>
            <person name="Marra M.A."/>
            <person name="Clifton S."/>
            <person name="Makowski K.A."/>
            <person name="Bosak S."/>
            <person name="Malek J."/>
        </authorList>
    </citation>
    <scope>NUCLEOTIDE SEQUENCE [LARGE SCALE MRNA]</scope>
    <source>
        <tissue evidence="2">Brain</tissue>
    </source>
</reference>
<evidence type="ECO:0000313" key="4">
    <source>
        <dbReference type="EMBL" id="EAW84829.1"/>
    </source>
</evidence>
<dbReference type="EMBL" id="CH471106">
    <property type="protein sequence ID" value="EAW84829.1"/>
    <property type="molecule type" value="Genomic_DNA"/>
</dbReference>
<feature type="region of interest" description="Disordered" evidence="1">
    <location>
        <begin position="35"/>
        <end position="77"/>
    </location>
</feature>
<protein>
    <submittedName>
        <fullName evidence="4">FLJ44968 protein, isoform CRA_c</fullName>
    </submittedName>
    <submittedName>
        <fullName evidence="2">YJEFN3 protein</fullName>
    </submittedName>
    <submittedName>
        <fullName evidence="3">cDNA FLJ44968 fis, clone BRAWH2016562</fullName>
    </submittedName>
</protein>
<dbReference type="BioGRID-ORCS" id="374887">
    <property type="hits" value="69 hits in 1154 CRISPR screens"/>
</dbReference>
<dbReference type="OrthoDB" id="10064708at2759"/>
<reference evidence="3" key="2">
    <citation type="submission" date="2003-07" db="EMBL/GenBank/DDBJ databases">
        <title>NEDO human cDNA sequencing project.</title>
        <authorList>
            <person name="Tanigami A."/>
            <person name="Fujiwara T."/>
            <person name="Shibahara T."/>
            <person name="Goto Y."/>
            <person name="Hirao M."/>
            <person name="Shimizu F."/>
            <person name="Wakebe H."/>
            <person name="Ono T."/>
            <person name="Hishigaki H."/>
            <person name="Watanabe T."/>
            <person name="Ozaki K."/>
            <person name="Sugiyama T."/>
            <person name="Irie R."/>
            <person name="Otsuki T."/>
            <person name="Sato H."/>
            <person name="Ota T."/>
            <person name="Wakamatsu A."/>
            <person name="Ishii S."/>
            <person name="Yamamoto J."/>
            <person name="Isono Y."/>
            <person name="Kawai-Hio Y."/>
            <person name="Saito K."/>
            <person name="Nishikawa T."/>
            <person name="Kimura K."/>
            <person name="Yamashita H."/>
            <person name="Matsuo K."/>
            <person name="Nakamura Y."/>
            <person name="Sekine M."/>
            <person name="Kikuchi H."/>
            <person name="Kanda K."/>
            <person name="Wagatsuma M."/>
            <person name="Murakawa K."/>
            <person name="Kanehori K."/>
            <person name="Takahashi-Fujii A."/>
            <person name="Oshima A."/>
            <person name="Sugiyama A."/>
            <person name="Kawakami B."/>
            <person name="Suzuki Y."/>
            <person name="Sugano S."/>
            <person name="Nagahari K."/>
            <person name="Masuho Y."/>
            <person name="Nagai K."/>
            <person name="Isogai T."/>
        </authorList>
    </citation>
    <scope>NUCLEOTIDE SEQUENCE</scope>
    <source>
        <tissue evidence="3">Brain</tissue>
    </source>
</reference>
<dbReference type="RefSeq" id="NP_940939.2">
    <property type="nucleotide sequence ID" value="NM_198537.3"/>
</dbReference>
<gene>
    <name evidence="2" type="primary">YJEFN3</name>
    <name evidence="4" type="synonym">FLJ44968</name>
    <name evidence="4" type="ORF">hCG_1641546</name>
</gene>
<organism evidence="3">
    <name type="scientific">Homo sapiens</name>
    <name type="common">Human</name>
    <dbReference type="NCBI Taxonomy" id="9606"/>
    <lineage>
        <taxon>Eukaryota</taxon>
        <taxon>Metazoa</taxon>
        <taxon>Chordata</taxon>
        <taxon>Craniata</taxon>
        <taxon>Vertebrata</taxon>
        <taxon>Euteleostomi</taxon>
        <taxon>Mammalia</taxon>
        <taxon>Eutheria</taxon>
        <taxon>Euarchontoglires</taxon>
        <taxon>Primates</taxon>
        <taxon>Haplorrhini</taxon>
        <taxon>Catarrhini</taxon>
        <taxon>Hominidae</taxon>
        <taxon>Homo</taxon>
    </lineage>
</organism>
<reference evidence="4" key="1">
    <citation type="journal article" date="2001" name="Science">
        <title>The sequence of the human genome.</title>
        <authorList>
            <person name="Venter J.C."/>
            <person name="Adams M.D."/>
            <person name="Myers E.W."/>
            <person name="Li P.W."/>
            <person name="Mural R.J."/>
            <person name="Sutton G.G."/>
            <person name="Smith H.O."/>
            <person name="Yandell M."/>
            <person name="Evans C.A."/>
            <person name="Holt R.A."/>
            <person name="Gocayne J.D."/>
            <person name="Amanatides P."/>
            <person name="Ballew R.M."/>
            <person name="Huson D.H."/>
            <person name="Wortman J.R."/>
            <person name="Zhang Q."/>
            <person name="Kodira C.D."/>
            <person name="Zheng X.H."/>
            <person name="Chen L."/>
            <person name="Skupski M."/>
            <person name="Subramanian G."/>
            <person name="Thomas P.D."/>
            <person name="Zhang J."/>
            <person name="Gabor Miklos G.L."/>
            <person name="Nelson C."/>
            <person name="Broder S."/>
            <person name="Clark A.G."/>
            <person name="Nadeau J."/>
            <person name="McKusick V.A."/>
            <person name="Zinder N."/>
            <person name="Levine A.J."/>
            <person name="Roberts R.J."/>
            <person name="Simon M."/>
            <person name="Slayman C."/>
            <person name="Hunkapiller M."/>
            <person name="Bolanos R."/>
            <person name="Delcher A."/>
            <person name="Dew I."/>
            <person name="Fasulo D."/>
            <person name="Flanigan M."/>
            <person name="Florea L."/>
            <person name="Halpern A."/>
            <person name="Hannenhalli S."/>
            <person name="Kravitz S."/>
            <person name="Levy S."/>
            <person name="Mobarry C."/>
            <person name="Reinert K."/>
            <person name="Remington K."/>
            <person name="Abu-Threideh J."/>
            <person name="Beasley E."/>
            <person name="Biddick K."/>
            <person name="Bonazzi V."/>
            <person name="Brandon R."/>
            <person name="Cargill M."/>
            <person name="Chandramouliswaran I."/>
            <person name="Charlab R."/>
            <person name="Chaturvedi K."/>
            <person name="Deng Z."/>
            <person name="Di Francesco V."/>
            <person name="Dunn P."/>
            <person name="Eilbeck K."/>
            <person name="Evangelista C."/>
            <person name="Gabrielian A.E."/>
            <person name="Gan W."/>
            <person name="Ge W."/>
            <person name="Gong F."/>
            <person name="Gu Z."/>
            <person name="Guan P."/>
            <person name="Heiman T.J."/>
            <person name="Higgins M.E."/>
            <person name="Ji R.R."/>
            <person name="Ke Z."/>
            <person name="Ketchum K.A."/>
            <person name="Lai Z."/>
            <person name="Lei Y."/>
            <person name="Li Z."/>
            <person name="Li J."/>
            <person name="Liang Y."/>
            <person name="Lin X."/>
            <person name="Lu F."/>
            <person name="Merkulov G.V."/>
            <person name="Milshina N."/>
            <person name="Moore H.M."/>
            <person name="Naik A.K."/>
            <person name="Narayan V.A."/>
            <person name="Neelam B."/>
            <person name="Nusskern D."/>
            <person name="Rusch D.B."/>
            <person name="Salzberg S."/>
            <person name="Shao W."/>
            <person name="Shue B."/>
            <person name="Sun J."/>
            <person name="Wang Z."/>
            <person name="Wang A."/>
            <person name="Wang X."/>
            <person name="Wang J."/>
            <person name="Wei M."/>
            <person name="Wides R."/>
            <person name="Xiao C."/>
            <person name="Yan C."/>
            <person name="Yao A."/>
            <person name="Ye J."/>
            <person name="Zhan M."/>
            <person name="Zhang W."/>
            <person name="Zhang H."/>
            <person name="Zhao Q."/>
            <person name="Zheng L."/>
            <person name="Zhong F."/>
            <person name="Zhong W."/>
            <person name="Zhu S."/>
            <person name="Zhao S."/>
            <person name="Gilbert D."/>
            <person name="Baumhueter S."/>
            <person name="Spier G."/>
            <person name="Carter C."/>
            <person name="Cravchik A."/>
            <person name="Woodage T."/>
            <person name="Ali F."/>
            <person name="An H."/>
            <person name="Awe A."/>
            <person name="Baldwin D."/>
            <person name="Baden H."/>
            <person name="Barnstead M."/>
            <person name="Barrow I."/>
            <person name="Beeson K."/>
            <person name="Busam D."/>
            <person name="Carver A."/>
            <person name="Center A."/>
            <person name="Cheng M.L."/>
            <person name="Curry L."/>
            <person name="Danaher S."/>
            <person name="Davenport L."/>
            <person name="Desilets R."/>
            <person name="Dietz S."/>
            <person name="Dodson K."/>
            <person name="Doup L."/>
            <person name="Ferriera S."/>
            <person name="Garg N."/>
            <person name="Gluecksmann A."/>
            <person name="Hart B."/>
            <person name="Haynes J."/>
            <person name="Haynes C."/>
            <person name="Heiner C."/>
            <person name="Hladun S."/>
            <person name="Hostin D."/>
            <person name="Houck J."/>
            <person name="Howland T."/>
            <person name="Ibegwam C."/>
            <person name="Johnson J."/>
            <person name="Kalush F."/>
            <person name="Kline L."/>
            <person name="Koduru S."/>
            <person name="Love A."/>
            <person name="Mann F."/>
            <person name="May D."/>
            <person name="McCawley S."/>
            <person name="McIntosh T."/>
            <person name="McMullen I."/>
            <person name="Moy M."/>
            <person name="Moy L."/>
            <person name="Murphy B."/>
            <person name="Nelson K."/>
            <person name="Pfannkoch C."/>
            <person name="Pratts E."/>
            <person name="Puri V."/>
            <person name="Qureshi H."/>
            <person name="Reardon M."/>
            <person name="Rodriguez R."/>
            <person name="Rogers Y.H."/>
            <person name="Romblad D."/>
            <person name="Ruhfel B."/>
            <person name="Scott R."/>
            <person name="Sitter C."/>
            <person name="Smallwood M."/>
            <person name="Stewart E."/>
            <person name="Strong R."/>
            <person name="Suh E."/>
            <person name="Thomas R."/>
            <person name="Tint N.N."/>
            <person name="Tse S."/>
            <person name="Vech C."/>
            <person name="Wang G."/>
            <person name="Wetter J."/>
            <person name="Williams S."/>
            <person name="Williams M."/>
            <person name="Windsor S."/>
            <person name="Winn-Deen E."/>
            <person name="Wolfe K."/>
            <person name="Zaveri J."/>
            <person name="Zaveri K."/>
            <person name="Abril J.F."/>
            <person name="Guigo R."/>
            <person name="Campbell M.J."/>
            <person name="Sjolander K.V."/>
            <person name="Karlak B."/>
            <person name="Kejariwal A."/>
            <person name="Mi H."/>
            <person name="Lazareva B."/>
            <person name="Hatton T."/>
            <person name="Narechania A."/>
            <person name="Diemer K."/>
            <person name="Muruganujan A."/>
            <person name="Guo N."/>
            <person name="Sato S."/>
            <person name="Bafna V."/>
            <person name="Istrail S."/>
            <person name="Lippert R."/>
            <person name="Schwartz R."/>
            <person name="Walenz B."/>
            <person name="Yooseph S."/>
            <person name="Allen D."/>
            <person name="Basu A."/>
            <person name="Baxendale J."/>
            <person name="Blick L."/>
            <person name="Caminha M."/>
            <person name="Carnes-Stine J."/>
            <person name="Caulk P."/>
            <person name="Chiang Y.H."/>
            <person name="Coyne M."/>
            <person name="Dahlke C."/>
            <person name="Mays A."/>
            <person name="Dombroski M."/>
            <person name="Donnelly M."/>
            <person name="Ely D."/>
            <person name="Esparham S."/>
            <person name="Fosler C."/>
            <person name="Gire H."/>
            <person name="Glanowski S."/>
            <person name="Glasser K."/>
            <person name="Glodek A."/>
            <person name="Gorokhov M."/>
            <person name="Graham K."/>
            <person name="Gropman B."/>
            <person name="Harris M."/>
            <person name="Heil J."/>
            <person name="Henderson S."/>
            <person name="Hoover J."/>
            <person name="Jennings D."/>
            <person name="Jordan C."/>
            <person name="Jordan J."/>
            <person name="Kasha J."/>
            <person name="Kagan L."/>
            <person name="Kraft C."/>
            <person name="Levitsky A."/>
            <person name="Lewis M."/>
            <person name="Liu X."/>
            <person name="Lopez J."/>
            <person name="Ma D."/>
            <person name="Majoros W."/>
            <person name="McDaniel J."/>
            <person name="Murphy S."/>
            <person name="Newman M."/>
            <person name="Nguyen T."/>
            <person name="Nguyen N."/>
            <person name="Nodell M."/>
            <person name="Pan S."/>
            <person name="Peck J."/>
            <person name="Peterson M."/>
            <person name="Rowe W."/>
            <person name="Sanders R."/>
            <person name="Scott J."/>
            <person name="Simpson M."/>
            <person name="Smith T."/>
            <person name="Sprague A."/>
            <person name="Stockwell T."/>
            <person name="Turner R."/>
            <person name="Venter E."/>
            <person name="Wang M."/>
            <person name="Wen M."/>
            <person name="Wu D."/>
            <person name="Wu M."/>
            <person name="Xia A."/>
            <person name="Zandieh A."/>
            <person name="Zhu X."/>
        </authorList>
    </citation>
    <scope>NUCLEOTIDE SEQUENCE</scope>
</reference>
<dbReference type="AlphaFoldDB" id="Q6ZT45"/>
<dbReference type="GeneID" id="374887"/>
<dbReference type="CTD" id="374887"/>
<evidence type="ECO:0000256" key="1">
    <source>
        <dbReference type="SAM" id="MobiDB-lite"/>
    </source>
</evidence>
<dbReference type="DNASU" id="374887"/>